<feature type="transmembrane region" description="Helical" evidence="1">
    <location>
        <begin position="136"/>
        <end position="153"/>
    </location>
</feature>
<evidence type="ECO:0000313" key="3">
    <source>
        <dbReference type="Proteomes" id="UP001241605"/>
    </source>
</evidence>
<gene>
    <name evidence="2" type="ORF">QF118_15550</name>
</gene>
<keyword evidence="1" id="KW-0812">Transmembrane</keyword>
<accession>A0ABY8QFF2</accession>
<feature type="transmembrane region" description="Helical" evidence="1">
    <location>
        <begin position="44"/>
        <end position="67"/>
    </location>
</feature>
<feature type="transmembrane region" description="Helical" evidence="1">
    <location>
        <begin position="12"/>
        <end position="32"/>
    </location>
</feature>
<keyword evidence="3" id="KW-1185">Reference proteome</keyword>
<feature type="transmembrane region" description="Helical" evidence="1">
    <location>
        <begin position="73"/>
        <end position="94"/>
    </location>
</feature>
<evidence type="ECO:0000313" key="2">
    <source>
        <dbReference type="EMBL" id="WGW03326.1"/>
    </source>
</evidence>
<organism evidence="2 3">
    <name type="scientific">Tropicibacter oceani</name>
    <dbReference type="NCBI Taxonomy" id="3058420"/>
    <lineage>
        <taxon>Bacteria</taxon>
        <taxon>Pseudomonadati</taxon>
        <taxon>Pseudomonadota</taxon>
        <taxon>Alphaproteobacteria</taxon>
        <taxon>Rhodobacterales</taxon>
        <taxon>Roseobacteraceae</taxon>
        <taxon>Tropicibacter</taxon>
    </lineage>
</organism>
<dbReference type="EMBL" id="CP124616">
    <property type="protein sequence ID" value="WGW03326.1"/>
    <property type="molecule type" value="Genomic_DNA"/>
</dbReference>
<name>A0ABY8QFF2_9RHOB</name>
<protein>
    <submittedName>
        <fullName evidence="2">DUF2306 domain-containing protein</fullName>
    </submittedName>
</protein>
<keyword evidence="1" id="KW-0472">Membrane</keyword>
<sequence>MTASPFLAAPLHIQAHALAALLVLILGPFVILRSRRDRLHRLGGYVWVVAMGFTALSSFAIHSFALIGPFSPIHLLAVLVLWSLWQGMAHAFAGRIRAHEAVFRNLYWRGLIVAGLFNFLPGRVVSRALLPETPELGYAVIVAGAAALVWHALSARRGPAAQLA</sequence>
<dbReference type="Pfam" id="PF10067">
    <property type="entry name" value="DUF2306"/>
    <property type="match status" value="1"/>
</dbReference>
<dbReference type="Proteomes" id="UP001241605">
    <property type="component" value="Chromosome"/>
</dbReference>
<keyword evidence="1" id="KW-1133">Transmembrane helix</keyword>
<proteinExistence type="predicted"/>
<evidence type="ECO:0000256" key="1">
    <source>
        <dbReference type="SAM" id="Phobius"/>
    </source>
</evidence>
<feature type="transmembrane region" description="Helical" evidence="1">
    <location>
        <begin position="106"/>
        <end position="124"/>
    </location>
</feature>
<dbReference type="InterPro" id="IPR018750">
    <property type="entry name" value="DUF2306_membrane"/>
</dbReference>
<reference evidence="2 3" key="1">
    <citation type="submission" date="2023-05" db="EMBL/GenBank/DDBJ databases">
        <title>YMD87, complete Genome.</title>
        <authorList>
            <person name="Zhang J."/>
            <person name="Xu X."/>
        </authorList>
    </citation>
    <scope>NUCLEOTIDE SEQUENCE [LARGE SCALE GENOMIC DNA]</scope>
    <source>
        <strain evidence="2 3">YMD87</strain>
    </source>
</reference>
<dbReference type="RefSeq" id="WP_282299961.1">
    <property type="nucleotide sequence ID" value="NZ_CP124616.1"/>
</dbReference>